<dbReference type="Proteomes" id="UP000593564">
    <property type="component" value="Unassembled WGS sequence"/>
</dbReference>
<reference evidence="2" key="1">
    <citation type="journal article" date="2020" name="Nat. Commun.">
        <title>Genome assembly of wild tea tree DASZ reveals pedigree and selection history of tea varieties.</title>
        <authorList>
            <person name="Zhang W."/>
            <person name="Zhang Y."/>
            <person name="Qiu H."/>
            <person name="Guo Y."/>
            <person name="Wan H."/>
            <person name="Zhang X."/>
            <person name="Scossa F."/>
            <person name="Alseekh S."/>
            <person name="Zhang Q."/>
            <person name="Wang P."/>
            <person name="Xu L."/>
            <person name="Schmidt M.H."/>
            <person name="Jia X."/>
            <person name="Li D."/>
            <person name="Zhu A."/>
            <person name="Guo F."/>
            <person name="Chen W."/>
            <person name="Ni D."/>
            <person name="Usadel B."/>
            <person name="Fernie A.R."/>
            <person name="Wen W."/>
        </authorList>
    </citation>
    <scope>NUCLEOTIDE SEQUENCE [LARGE SCALE GENOMIC DNA]</scope>
    <source>
        <strain evidence="2">cv. G240</strain>
    </source>
</reference>
<reference evidence="1 2" key="2">
    <citation type="submission" date="2020-07" db="EMBL/GenBank/DDBJ databases">
        <title>Genome assembly of wild tea tree DASZ reveals pedigree and selection history of tea varieties.</title>
        <authorList>
            <person name="Zhang W."/>
        </authorList>
    </citation>
    <scope>NUCLEOTIDE SEQUENCE [LARGE SCALE GENOMIC DNA]</scope>
    <source>
        <strain evidence="2">cv. G240</strain>
        <tissue evidence="1">Leaf</tissue>
    </source>
</reference>
<protein>
    <submittedName>
        <fullName evidence="1">Uncharacterized protein</fullName>
    </submittedName>
</protein>
<name>A0A7J7G0H8_CAMSI</name>
<gene>
    <name evidence="1" type="ORF">HYC85_029882</name>
</gene>
<comment type="caution">
    <text evidence="1">The sequence shown here is derived from an EMBL/GenBank/DDBJ whole genome shotgun (WGS) entry which is preliminary data.</text>
</comment>
<proteinExistence type="predicted"/>
<dbReference type="AlphaFoldDB" id="A0A7J7G0H8"/>
<sequence length="63" mass="7371">MMFNGCSGKYVFTCRSYYAIFVCFVIRQYFNGIEIDNTMDGLTLSILRATMVRMLLNDPKKRL</sequence>
<evidence type="ECO:0000313" key="1">
    <source>
        <dbReference type="EMBL" id="KAF5933711.1"/>
    </source>
</evidence>
<dbReference type="EMBL" id="JACBKZ010000014">
    <property type="protein sequence ID" value="KAF5933711.1"/>
    <property type="molecule type" value="Genomic_DNA"/>
</dbReference>
<keyword evidence="2" id="KW-1185">Reference proteome</keyword>
<evidence type="ECO:0000313" key="2">
    <source>
        <dbReference type="Proteomes" id="UP000593564"/>
    </source>
</evidence>
<organism evidence="1 2">
    <name type="scientific">Camellia sinensis</name>
    <name type="common">Tea plant</name>
    <name type="synonym">Thea sinensis</name>
    <dbReference type="NCBI Taxonomy" id="4442"/>
    <lineage>
        <taxon>Eukaryota</taxon>
        <taxon>Viridiplantae</taxon>
        <taxon>Streptophyta</taxon>
        <taxon>Embryophyta</taxon>
        <taxon>Tracheophyta</taxon>
        <taxon>Spermatophyta</taxon>
        <taxon>Magnoliopsida</taxon>
        <taxon>eudicotyledons</taxon>
        <taxon>Gunneridae</taxon>
        <taxon>Pentapetalae</taxon>
        <taxon>asterids</taxon>
        <taxon>Ericales</taxon>
        <taxon>Theaceae</taxon>
        <taxon>Camellia</taxon>
    </lineage>
</organism>
<accession>A0A7J7G0H8</accession>